<sequence length="50" mass="5864">METLGNNNSKAMLERTRNAMLALGYHYVGYRIRAKKSFLMIQRTLTSHYL</sequence>
<comment type="caution">
    <text evidence="1">The sequence shown here is derived from an EMBL/GenBank/DDBJ whole genome shotgun (WGS) entry which is preliminary data.</text>
</comment>
<gene>
    <name evidence="1" type="ORF">I595_420</name>
</gene>
<keyword evidence="2" id="KW-1185">Reference proteome</keyword>
<dbReference type="Proteomes" id="UP000050280">
    <property type="component" value="Unassembled WGS sequence"/>
</dbReference>
<dbReference type="RefSeq" id="WP_157449624.1">
    <property type="nucleotide sequence ID" value="NZ_LDJX01000001.1"/>
</dbReference>
<protein>
    <submittedName>
        <fullName evidence="1">Uncharacterized protein</fullName>
    </submittedName>
</protein>
<proteinExistence type="predicted"/>
<evidence type="ECO:0000313" key="2">
    <source>
        <dbReference type="Proteomes" id="UP000050280"/>
    </source>
</evidence>
<dbReference type="STRING" id="1300341.I595_420"/>
<accession>A0A0P7AXJ5</accession>
<evidence type="ECO:0000313" key="1">
    <source>
        <dbReference type="EMBL" id="KPM33517.1"/>
    </source>
</evidence>
<dbReference type="AlphaFoldDB" id="A0A0P7AXJ5"/>
<reference evidence="1 2" key="1">
    <citation type="submission" date="2015-09" db="EMBL/GenBank/DDBJ databases">
        <title>Genome sequence of the marine flavobacterium Croceitalea dokdonensis DOKDO 023 that contains proton- and sodium-pumping rhodopsins.</title>
        <authorList>
            <person name="Kwon S.-K."/>
            <person name="Lee H.K."/>
            <person name="Kwak M.-J."/>
            <person name="Kim J.F."/>
        </authorList>
    </citation>
    <scope>NUCLEOTIDE SEQUENCE [LARGE SCALE GENOMIC DNA]</scope>
    <source>
        <strain evidence="1 2">DOKDO 023</strain>
    </source>
</reference>
<dbReference type="EMBL" id="LDJX01000001">
    <property type="protein sequence ID" value="KPM33517.1"/>
    <property type="molecule type" value="Genomic_DNA"/>
</dbReference>
<organism evidence="1 2">
    <name type="scientific">Croceitalea dokdonensis DOKDO 023</name>
    <dbReference type="NCBI Taxonomy" id="1300341"/>
    <lineage>
        <taxon>Bacteria</taxon>
        <taxon>Pseudomonadati</taxon>
        <taxon>Bacteroidota</taxon>
        <taxon>Flavobacteriia</taxon>
        <taxon>Flavobacteriales</taxon>
        <taxon>Flavobacteriaceae</taxon>
        <taxon>Croceitalea</taxon>
    </lineage>
</organism>
<name>A0A0P7AXJ5_9FLAO</name>